<proteinExistence type="predicted"/>
<protein>
    <submittedName>
        <fullName evidence="2">Uncharacterized protein</fullName>
    </submittedName>
</protein>
<sequence length="536" mass="59753">MDEFKVTSYDERLVRRLTSQIVHRLPFEDLPHSGITHLRISDNKLTIEGIIALVRTKRLYVLDCGSIKGFDPVQSMRSDSGSSPGPPTSYPLRLPGFEKLTPTLENSGGSLTALRVDHTIVTEASANQKAPSIALCELEPIAAVPELNAAVPPIAELENTQPPMYELDSREQVPSYELQGDIPTIHQPPDERKSRFDEPQESEVRRGSVFAPEVVEDFDLNDADDQATLSASGLSESAQRINGVTNTSDYLGFGDRALELRLFLIKEQRRELRDRHSKDARGLLPGNVANMRKLTLTEVPSYAGTRKVVNALIQFLKDCATEAKLVDQQVQMEVPATSDVSQIRPAGTPRKQASREIFALKKLVLEMASDEPVTAQSYLSPHLVKPSKYVNRTKSSTEDADSETFWSASENDFTFFDDEEECGLPLAETSSHISSLTLTEKMSLPDERGSRQPGYLPTRELPKRREELVDVVAELAKFRRERKAAYEDAAKRGVKHVDGYWPGEVQIIRGGSRNLDLDADDTRDYYGNTFSGGVYR</sequence>
<reference evidence="2" key="1">
    <citation type="journal article" date="2023" name="Genome Biol. Evol.">
        <title>First Whole Genome Sequence and Flow Cytometry Genome Size Data for the Lichen-Forming Fungus Ramalina farinacea (Ascomycota).</title>
        <authorList>
            <person name="Llewellyn T."/>
            <person name="Mian S."/>
            <person name="Hill R."/>
            <person name="Leitch I.J."/>
            <person name="Gaya E."/>
        </authorList>
    </citation>
    <scope>NUCLEOTIDE SEQUENCE</scope>
    <source>
        <strain evidence="2">LIQ254RAFAR</strain>
    </source>
</reference>
<dbReference type="AlphaFoldDB" id="A0AA43QEA4"/>
<keyword evidence="3" id="KW-1185">Reference proteome</keyword>
<evidence type="ECO:0000313" key="3">
    <source>
        <dbReference type="Proteomes" id="UP001161017"/>
    </source>
</evidence>
<feature type="region of interest" description="Disordered" evidence="1">
    <location>
        <begin position="180"/>
        <end position="206"/>
    </location>
</feature>
<comment type="caution">
    <text evidence="2">The sequence shown here is derived from an EMBL/GenBank/DDBJ whole genome shotgun (WGS) entry which is preliminary data.</text>
</comment>
<evidence type="ECO:0000313" key="2">
    <source>
        <dbReference type="EMBL" id="MDI1485007.1"/>
    </source>
</evidence>
<organism evidence="2 3">
    <name type="scientific">Ramalina farinacea</name>
    <dbReference type="NCBI Taxonomy" id="258253"/>
    <lineage>
        <taxon>Eukaryota</taxon>
        <taxon>Fungi</taxon>
        <taxon>Dikarya</taxon>
        <taxon>Ascomycota</taxon>
        <taxon>Pezizomycotina</taxon>
        <taxon>Lecanoromycetes</taxon>
        <taxon>OSLEUM clade</taxon>
        <taxon>Lecanoromycetidae</taxon>
        <taxon>Lecanorales</taxon>
        <taxon>Lecanorineae</taxon>
        <taxon>Ramalinaceae</taxon>
        <taxon>Ramalina</taxon>
    </lineage>
</organism>
<evidence type="ECO:0000256" key="1">
    <source>
        <dbReference type="SAM" id="MobiDB-lite"/>
    </source>
</evidence>
<accession>A0AA43QEA4</accession>
<name>A0AA43QEA4_9LECA</name>
<dbReference type="EMBL" id="JAPUFD010000001">
    <property type="protein sequence ID" value="MDI1485007.1"/>
    <property type="molecule type" value="Genomic_DNA"/>
</dbReference>
<dbReference type="Proteomes" id="UP001161017">
    <property type="component" value="Unassembled WGS sequence"/>
</dbReference>
<feature type="compositionally biased region" description="Basic and acidic residues" evidence="1">
    <location>
        <begin position="188"/>
        <end position="206"/>
    </location>
</feature>
<gene>
    <name evidence="2" type="ORF">OHK93_000141</name>
</gene>